<reference evidence="1 2" key="1">
    <citation type="submission" date="2020-01" db="EMBL/GenBank/DDBJ databases">
        <title>Genome sequencing of strain KACC 21265.</title>
        <authorList>
            <person name="Heo J."/>
            <person name="Kim S.-J."/>
            <person name="Kim J.-S."/>
            <person name="Hong S.-B."/>
            <person name="Kwon S.-W."/>
        </authorList>
    </citation>
    <scope>NUCLEOTIDE SEQUENCE [LARGE SCALE GENOMIC DNA]</scope>
    <source>
        <strain evidence="1 2">KACC 21265</strain>
    </source>
</reference>
<dbReference type="Proteomes" id="UP000464787">
    <property type="component" value="Chromosome"/>
</dbReference>
<keyword evidence="2" id="KW-1185">Reference proteome</keyword>
<accession>A0A857IZG8</accession>
<dbReference type="RefSeq" id="WP_160550518.1">
    <property type="nucleotide sequence ID" value="NZ_CP047650.1"/>
</dbReference>
<protein>
    <submittedName>
        <fullName evidence="1">Uncharacterized protein</fullName>
    </submittedName>
</protein>
<gene>
    <name evidence="1" type="ORF">GT347_02760</name>
</gene>
<dbReference type="KEGG" id="xyk:GT347_02760"/>
<evidence type="ECO:0000313" key="1">
    <source>
        <dbReference type="EMBL" id="QHI97000.1"/>
    </source>
</evidence>
<dbReference type="AlphaFoldDB" id="A0A857IZG8"/>
<name>A0A857IZG8_9BURK</name>
<sequence>MDDVFVAIGAAMAEMQGRTLDKIGAAAEAAIRATSTGFDRAAGLGEIRWRLSGRCSGSIGWRWDLLCMGC</sequence>
<organism evidence="1 2">
    <name type="scientific">Xylophilus rhododendri</name>
    <dbReference type="NCBI Taxonomy" id="2697032"/>
    <lineage>
        <taxon>Bacteria</taxon>
        <taxon>Pseudomonadati</taxon>
        <taxon>Pseudomonadota</taxon>
        <taxon>Betaproteobacteria</taxon>
        <taxon>Burkholderiales</taxon>
        <taxon>Xylophilus</taxon>
    </lineage>
</organism>
<dbReference type="EMBL" id="CP047650">
    <property type="protein sequence ID" value="QHI97000.1"/>
    <property type="molecule type" value="Genomic_DNA"/>
</dbReference>
<proteinExistence type="predicted"/>
<evidence type="ECO:0000313" key="2">
    <source>
        <dbReference type="Proteomes" id="UP000464787"/>
    </source>
</evidence>